<name>A0ABN5PME8_9ACTO</name>
<gene>
    <name evidence="1" type="ORF">D5R93_03530</name>
</gene>
<protein>
    <submittedName>
        <fullName evidence="1">Fis family transcriptional regulator</fullName>
    </submittedName>
</protein>
<proteinExistence type="predicted"/>
<dbReference type="Proteomes" id="UP000273001">
    <property type="component" value="Chromosome"/>
</dbReference>
<dbReference type="RefSeq" id="WP_119835901.1">
    <property type="nucleotide sequence ID" value="NZ_CP032514.1"/>
</dbReference>
<evidence type="ECO:0000313" key="1">
    <source>
        <dbReference type="EMBL" id="AYD89366.1"/>
    </source>
</evidence>
<organism evidence="1 2">
    <name type="scientific">Actinomyces lilanjuaniae</name>
    <dbReference type="NCBI Taxonomy" id="2321394"/>
    <lineage>
        <taxon>Bacteria</taxon>
        <taxon>Bacillati</taxon>
        <taxon>Actinomycetota</taxon>
        <taxon>Actinomycetes</taxon>
        <taxon>Actinomycetales</taxon>
        <taxon>Actinomycetaceae</taxon>
        <taxon>Actinomyces</taxon>
    </lineage>
</organism>
<sequence length="179" mass="18982">MDWESMLADLESRFEAERRTELAVHSAELAEAETAAVTAADRLRGAVGRAVRLRTRSGLPVDGVVRRAGSAYAVVDEGQGLQAVVPVDGLATMAPLPRPAPPEVRRLPTLGSLLREIARRGVRVRLYTSAGEVVGRLVRVGADHVDVALDPEGAGRPGYAAGALVTTVMLSAVEILRSR</sequence>
<keyword evidence="2" id="KW-1185">Reference proteome</keyword>
<evidence type="ECO:0000313" key="2">
    <source>
        <dbReference type="Proteomes" id="UP000273001"/>
    </source>
</evidence>
<reference evidence="1 2" key="1">
    <citation type="submission" date="2018-09" db="EMBL/GenBank/DDBJ databases">
        <authorList>
            <person name="Li J."/>
        </authorList>
    </citation>
    <scope>NUCLEOTIDE SEQUENCE [LARGE SCALE GENOMIC DNA]</scope>
    <source>
        <strain evidence="1 2">2129</strain>
    </source>
</reference>
<accession>A0ABN5PME8</accession>
<dbReference type="EMBL" id="CP032514">
    <property type="protein sequence ID" value="AYD89366.1"/>
    <property type="molecule type" value="Genomic_DNA"/>
</dbReference>